<gene>
    <name evidence="1" type="ORF">FJY75_12010</name>
</gene>
<dbReference type="EMBL" id="VGIY01000401">
    <property type="protein sequence ID" value="MBM3318566.1"/>
    <property type="molecule type" value="Genomic_DNA"/>
</dbReference>
<dbReference type="AlphaFoldDB" id="A0A937XDQ7"/>
<evidence type="ECO:0000313" key="1">
    <source>
        <dbReference type="EMBL" id="MBM3318566.1"/>
    </source>
</evidence>
<evidence type="ECO:0000313" key="2">
    <source>
        <dbReference type="Proteomes" id="UP000748308"/>
    </source>
</evidence>
<protein>
    <submittedName>
        <fullName evidence="1">Integrase</fullName>
    </submittedName>
</protein>
<reference evidence="1" key="1">
    <citation type="submission" date="2019-03" db="EMBL/GenBank/DDBJ databases">
        <title>Lake Tanganyika Metagenome-Assembled Genomes (MAGs).</title>
        <authorList>
            <person name="Tran P."/>
        </authorList>
    </citation>
    <scope>NUCLEOTIDE SEQUENCE</scope>
    <source>
        <strain evidence="1">M_DeepCast_400m_m2_100</strain>
    </source>
</reference>
<name>A0A937XDQ7_UNCEI</name>
<dbReference type="Proteomes" id="UP000748308">
    <property type="component" value="Unassembled WGS sequence"/>
</dbReference>
<comment type="caution">
    <text evidence="1">The sequence shown here is derived from an EMBL/GenBank/DDBJ whole genome shotgun (WGS) entry which is preliminary data.</text>
</comment>
<accession>A0A937XDQ7</accession>
<sequence>MQVEILALRHQLAVYQRTAARPKLRPADRILWAWLSRAWSGWREALVIVKPETVIVWRRRKFRQHWARLCRSGKPGRPSIPREVRDLIRRVSSANPLWGAPRIVGELAKIGIHLPRSTVAKYMIRHRRPPSATWRTFLKNHVRDIVAVDFFVVPTVRNQVLFVFLVLAHERRRVLTDYFEYSH</sequence>
<organism evidence="1 2">
    <name type="scientific">Eiseniibacteriota bacterium</name>
    <dbReference type="NCBI Taxonomy" id="2212470"/>
    <lineage>
        <taxon>Bacteria</taxon>
        <taxon>Candidatus Eiseniibacteriota</taxon>
    </lineage>
</organism>
<feature type="non-terminal residue" evidence="1">
    <location>
        <position position="183"/>
    </location>
</feature>
<proteinExistence type="predicted"/>